<dbReference type="SUPFAM" id="SSF54060">
    <property type="entry name" value="His-Me finger endonucleases"/>
    <property type="match status" value="1"/>
</dbReference>
<dbReference type="Proteomes" id="UP000801492">
    <property type="component" value="Unassembled WGS sequence"/>
</dbReference>
<dbReference type="Pfam" id="PF09230">
    <property type="entry name" value="DFF40"/>
    <property type="match status" value="1"/>
</dbReference>
<comment type="caution">
    <text evidence="4">The sequence shown here is derived from an EMBL/GenBank/DDBJ whole genome shotgun (WGS) entry which is preliminary data.</text>
</comment>
<dbReference type="Gene3D" id="3.10.20.10">
    <property type="match status" value="1"/>
</dbReference>
<dbReference type="AlphaFoldDB" id="A0A8K0GM50"/>
<dbReference type="PROSITE" id="PS51135">
    <property type="entry name" value="CIDE_N"/>
    <property type="match status" value="1"/>
</dbReference>
<reference evidence="4" key="1">
    <citation type="submission" date="2019-08" db="EMBL/GenBank/DDBJ databases">
        <title>The genome of the North American firefly Photinus pyralis.</title>
        <authorList>
            <consortium name="Photinus pyralis genome working group"/>
            <person name="Fallon T.R."/>
            <person name="Sander Lower S.E."/>
            <person name="Weng J.-K."/>
        </authorList>
    </citation>
    <scope>NUCLEOTIDE SEQUENCE</scope>
    <source>
        <strain evidence="4">TRF0915ILg1</strain>
        <tissue evidence="4">Whole body</tissue>
    </source>
</reference>
<feature type="domain" description="CIDE-N" evidence="3">
    <location>
        <begin position="3"/>
        <end position="81"/>
    </location>
</feature>
<name>A0A8K0GM50_IGNLU</name>
<dbReference type="GO" id="GO:0006309">
    <property type="term" value="P:apoptotic DNA fragmentation"/>
    <property type="evidence" value="ECO:0007669"/>
    <property type="project" value="InterPro"/>
</dbReference>
<keyword evidence="5" id="KW-1185">Reference proteome</keyword>
<proteinExistence type="predicted"/>
<accession>A0A8K0GM50</accession>
<dbReference type="SUPFAM" id="SSF54277">
    <property type="entry name" value="CAD &amp; PB1 domains"/>
    <property type="match status" value="1"/>
</dbReference>
<dbReference type="GO" id="GO:0004520">
    <property type="term" value="F:DNA endonuclease activity"/>
    <property type="evidence" value="ECO:0007669"/>
    <property type="project" value="InterPro"/>
</dbReference>
<evidence type="ECO:0000313" key="5">
    <source>
        <dbReference type="Proteomes" id="UP000801492"/>
    </source>
</evidence>
<dbReference type="InterPro" id="IPR039729">
    <property type="entry name" value="DFF40"/>
</dbReference>
<keyword evidence="1 2" id="KW-0053">Apoptosis</keyword>
<dbReference type="SMART" id="SM00266">
    <property type="entry name" value="CAD"/>
    <property type="match status" value="1"/>
</dbReference>
<dbReference type="PANTHER" id="PTHR13067:SF2">
    <property type="entry name" value="CASPASE-ACTIVATED DNASE"/>
    <property type="match status" value="1"/>
</dbReference>
<dbReference type="InterPro" id="IPR003508">
    <property type="entry name" value="CIDE-N_dom"/>
</dbReference>
<dbReference type="InterPro" id="IPR015311">
    <property type="entry name" value="DFF40_C"/>
</dbReference>
<dbReference type="InterPro" id="IPR044925">
    <property type="entry name" value="His-Me_finger_sf"/>
</dbReference>
<dbReference type="PANTHER" id="PTHR13067">
    <property type="entry name" value="CASPASE-ACTIVATED DNASE"/>
    <property type="match status" value="1"/>
</dbReference>
<dbReference type="GO" id="GO:0005737">
    <property type="term" value="C:cytoplasm"/>
    <property type="evidence" value="ECO:0007669"/>
    <property type="project" value="InterPro"/>
</dbReference>
<evidence type="ECO:0000259" key="3">
    <source>
        <dbReference type="PROSITE" id="PS51135"/>
    </source>
</evidence>
<dbReference type="EMBL" id="VTPC01000585">
    <property type="protein sequence ID" value="KAF2905204.1"/>
    <property type="molecule type" value="Genomic_DNA"/>
</dbReference>
<protein>
    <recommendedName>
        <fullName evidence="3">CIDE-N domain-containing protein</fullName>
    </recommendedName>
</protein>
<gene>
    <name evidence="4" type="ORF">ILUMI_00981</name>
</gene>
<evidence type="ECO:0000313" key="4">
    <source>
        <dbReference type="EMBL" id="KAF2905204.1"/>
    </source>
</evidence>
<evidence type="ECO:0000256" key="2">
    <source>
        <dbReference type="PROSITE-ProRule" id="PRU00447"/>
    </source>
</evidence>
<sequence length="337" mass="39186">MGTVKGFKVTDSERKVRVGIAAKSFEDLKRKTMEKFKLKLNENQILFQTADGTVVENNDYFETLEAQTLLIWVKKGERAETDAEILYKTIREVNEEYLSAGEKVQEFFTEKMKNKVFKLAEVLKGIDTNKTLCSKKNDHPEWFEGLDTRAKTKEEYMFRRAQDRIRTYYYKTKDELLKNKDLPPEQLKILLADLQGELKSVNSFGCYFDRTYGIGDINLKSLCDETGKFSCQGRWDKMECLYKSIHSINPYSSREERLIFQTWNLDHTIERSRAIVPAICEALIKQNTTKNGDTSKRKIDTKKIFDDLFTINNLKFVHIVCHDKGAHTGKIAGPYLM</sequence>
<dbReference type="GO" id="GO:0016787">
    <property type="term" value="F:hydrolase activity"/>
    <property type="evidence" value="ECO:0007669"/>
    <property type="project" value="InterPro"/>
</dbReference>
<evidence type="ECO:0000256" key="1">
    <source>
        <dbReference type="ARBA" id="ARBA00022703"/>
    </source>
</evidence>
<dbReference type="GO" id="GO:0005634">
    <property type="term" value="C:nucleus"/>
    <property type="evidence" value="ECO:0007669"/>
    <property type="project" value="InterPro"/>
</dbReference>
<organism evidence="4 5">
    <name type="scientific">Ignelater luminosus</name>
    <name type="common">Cucubano</name>
    <name type="synonym">Pyrophorus luminosus</name>
    <dbReference type="NCBI Taxonomy" id="2038154"/>
    <lineage>
        <taxon>Eukaryota</taxon>
        <taxon>Metazoa</taxon>
        <taxon>Ecdysozoa</taxon>
        <taxon>Arthropoda</taxon>
        <taxon>Hexapoda</taxon>
        <taxon>Insecta</taxon>
        <taxon>Pterygota</taxon>
        <taxon>Neoptera</taxon>
        <taxon>Endopterygota</taxon>
        <taxon>Coleoptera</taxon>
        <taxon>Polyphaga</taxon>
        <taxon>Elateriformia</taxon>
        <taxon>Elateroidea</taxon>
        <taxon>Elateridae</taxon>
        <taxon>Agrypninae</taxon>
        <taxon>Pyrophorini</taxon>
        <taxon>Ignelater</taxon>
    </lineage>
</organism>
<dbReference type="Pfam" id="PF02017">
    <property type="entry name" value="CIDE-N"/>
    <property type="match status" value="1"/>
</dbReference>
<dbReference type="OrthoDB" id="9943677at2759"/>